<evidence type="ECO:0000259" key="8">
    <source>
        <dbReference type="Pfam" id="PF07715"/>
    </source>
</evidence>
<dbReference type="SUPFAM" id="SSF56935">
    <property type="entry name" value="Porins"/>
    <property type="match status" value="1"/>
</dbReference>
<dbReference type="GO" id="GO:0015344">
    <property type="term" value="F:siderophore uptake transmembrane transporter activity"/>
    <property type="evidence" value="ECO:0007669"/>
    <property type="project" value="TreeGrafter"/>
</dbReference>
<feature type="domain" description="TonB-dependent receptor plug" evidence="8">
    <location>
        <begin position="202"/>
        <end position="309"/>
    </location>
</feature>
<evidence type="ECO:0000256" key="3">
    <source>
        <dbReference type="ARBA" id="ARBA00023136"/>
    </source>
</evidence>
<dbReference type="InterPro" id="IPR008969">
    <property type="entry name" value="CarboxyPept-like_regulatory"/>
</dbReference>
<evidence type="ECO:0000313" key="9">
    <source>
        <dbReference type="EMBL" id="OXL44832.1"/>
    </source>
</evidence>
<dbReference type="Pfam" id="PF07715">
    <property type="entry name" value="Plug"/>
    <property type="match status" value="1"/>
</dbReference>
<dbReference type="Pfam" id="PF13715">
    <property type="entry name" value="CarbopepD_reg_2"/>
    <property type="match status" value="1"/>
</dbReference>
<evidence type="ECO:0000256" key="6">
    <source>
        <dbReference type="SAM" id="SignalP"/>
    </source>
</evidence>
<dbReference type="NCBIfam" id="TIGR04056">
    <property type="entry name" value="OMP_RagA_SusC"/>
    <property type="match status" value="1"/>
</dbReference>
<feature type="signal peptide" evidence="6">
    <location>
        <begin position="1"/>
        <end position="27"/>
    </location>
</feature>
<dbReference type="GO" id="GO:0009279">
    <property type="term" value="C:cell outer membrane"/>
    <property type="evidence" value="ECO:0007669"/>
    <property type="project" value="UniProtKB-SubCell"/>
</dbReference>
<dbReference type="FunFam" id="2.60.40.1120:FF:000003">
    <property type="entry name" value="Outer membrane protein Omp121"/>
    <property type="match status" value="1"/>
</dbReference>
<evidence type="ECO:0000256" key="5">
    <source>
        <dbReference type="PROSITE-ProRule" id="PRU01360"/>
    </source>
</evidence>
<dbReference type="Proteomes" id="UP000215155">
    <property type="component" value="Unassembled WGS sequence"/>
</dbReference>
<name>A0AA91YXY9_9BACT</name>
<dbReference type="AlphaFoldDB" id="A0AA91YXY9"/>
<dbReference type="InterPro" id="IPR023997">
    <property type="entry name" value="TonB-dep_OMP_SusC/RagA_CS"/>
</dbReference>
<evidence type="ECO:0000256" key="4">
    <source>
        <dbReference type="ARBA" id="ARBA00023237"/>
    </source>
</evidence>
<keyword evidence="4 5" id="KW-0998">Cell outer membrane</keyword>
<dbReference type="Gene3D" id="2.170.130.10">
    <property type="entry name" value="TonB-dependent receptor, plug domain"/>
    <property type="match status" value="1"/>
</dbReference>
<feature type="domain" description="Secretin/TonB short N-terminal" evidence="7">
    <location>
        <begin position="48"/>
        <end position="96"/>
    </location>
</feature>
<dbReference type="Pfam" id="PF07660">
    <property type="entry name" value="STN"/>
    <property type="match status" value="1"/>
</dbReference>
<dbReference type="InterPro" id="IPR023996">
    <property type="entry name" value="TonB-dep_OMP_SusC/RagA"/>
</dbReference>
<keyword evidence="5" id="KW-0812">Transmembrane</keyword>
<keyword evidence="2 6" id="KW-0732">Signal</keyword>
<evidence type="ECO:0000259" key="7">
    <source>
        <dbReference type="Pfam" id="PF07660"/>
    </source>
</evidence>
<feature type="chain" id="PRO_5041668679" evidence="6">
    <location>
        <begin position="28"/>
        <end position="1101"/>
    </location>
</feature>
<dbReference type="InterPro" id="IPR011662">
    <property type="entry name" value="Secretin/TonB_short_N"/>
</dbReference>
<keyword evidence="1 5" id="KW-0813">Transport</keyword>
<evidence type="ECO:0000313" key="10">
    <source>
        <dbReference type="Proteomes" id="UP000215155"/>
    </source>
</evidence>
<protein>
    <submittedName>
        <fullName evidence="9">SusC/RagA family TonB-linked outer membrane protein</fullName>
    </submittedName>
</protein>
<dbReference type="GO" id="GO:0044718">
    <property type="term" value="P:siderophore transmembrane transport"/>
    <property type="evidence" value="ECO:0007669"/>
    <property type="project" value="TreeGrafter"/>
</dbReference>
<dbReference type="PANTHER" id="PTHR30069">
    <property type="entry name" value="TONB-DEPENDENT OUTER MEMBRANE RECEPTOR"/>
    <property type="match status" value="1"/>
</dbReference>
<dbReference type="EMBL" id="NMPZ01000004">
    <property type="protein sequence ID" value="OXL44832.1"/>
    <property type="molecule type" value="Genomic_DNA"/>
</dbReference>
<dbReference type="InterPro" id="IPR037066">
    <property type="entry name" value="Plug_dom_sf"/>
</dbReference>
<dbReference type="InterPro" id="IPR039426">
    <property type="entry name" value="TonB-dep_rcpt-like"/>
</dbReference>
<comment type="similarity">
    <text evidence="5">Belongs to the TonB-dependent receptor family.</text>
</comment>
<keyword evidence="3 5" id="KW-0472">Membrane</keyword>
<dbReference type="InterPro" id="IPR012910">
    <property type="entry name" value="Plug_dom"/>
</dbReference>
<organism evidence="9 10">
    <name type="scientific">Segatella copri</name>
    <dbReference type="NCBI Taxonomy" id="165179"/>
    <lineage>
        <taxon>Bacteria</taxon>
        <taxon>Pseudomonadati</taxon>
        <taxon>Bacteroidota</taxon>
        <taxon>Bacteroidia</taxon>
        <taxon>Bacteroidales</taxon>
        <taxon>Prevotellaceae</taxon>
        <taxon>Segatella</taxon>
    </lineage>
</organism>
<dbReference type="Gene3D" id="2.60.40.1120">
    <property type="entry name" value="Carboxypeptidase-like, regulatory domain"/>
    <property type="match status" value="1"/>
</dbReference>
<sequence length="1101" mass="122962">MKFVMDKRQIFLTAAALCLNMSISAQSVNLQNVTVKQALNKLQQTCGYSFVYEAKDLNTSKRVSVNASNCAEAIGQVLRGQGVTYTLKGKNVIISKASIKHQGAQQVGNQRRVKGVIKDGNGEPIIGATVRVKGHESTGTISDLDGNFSLEVSPGDELEVSYVGYSTKLIKTGNSSSLSVIMKEDNKSLEEIVVVGYGTQKKVSVTGSMASTKGDDLAAVPTPNITNTLAGRLPGLISYNRSGEPGYDDAGLLIRGASTIGNASPLLVVDGVADRAGSLGRLDPNDIESITILKDASAAIYGSRAANGVILVTTKRGSKGDLKVQYTGNVGVSSPTVLPEMCNSWQYAELLNEITPGKYSAEEIQKFKDGSDPLNYPNIDAFDLMLKPAVQTQHNVSASGGGKTVSYYVSLGYQYQDNYYKNSASNYNQYNLRSNIDITPSDLLKFSVNVAFRQEDRNSPVTGSEDIWRYLIKYNPMVNVWYPGTNYGTVSSKQDNFAPATGMDDTMGYQRDRRSYLNADLTMHLEMPWLAKGLSADAGFYVDRSDVFYKNFQKKFYLYSYENNDYVPVQQGQNVLSENMHQTLGITMNARINYKRTFNLVHNVSAFVAWEQYKSRYDYLSGRRQDFVSTSIDELFAGDSNSATNDGTASETARLNYFGRVDYDYAGKYLFQFNWRYDGSENFPKGNRFGFFPGVSMGWRISEEKFWKEHVKWMDYLKLRASWGQMGNDKVSAFQYVTAYTFSNPGVFGANGGKANTGLRLNRTANPNITWEVADTWNVGIESNFLDYFNFEGDFFVTKRSNILTARNAAIPEYAGLSLPDENIGKCKSIGTEFTLGYNRQLNKDWGLHLSGNFSYSHGTIDYIDEPAETLEWQRRTGKTIGTQGSNYLMYESIGIFRTQDDLDSYPHLSDARVGDVKFRDVNGDKKIDGDDKVRMDKPAVPEIMYGINLGTTYKNWSLNMLWQGAARVWQYTFMEAGIIGNFTKDFYDNRWTEDNPNAKYPRTYNRDATVTGGGNYRNSFWLNNASYLRLKSIELAYNCPKSWFKGTPISGVRLCLTGYNLLTFTGIKNIDPETQENSQGWAAWNTPQSKVYNFGINVTF</sequence>
<comment type="subcellular location">
    <subcellularLocation>
        <location evidence="5">Cell outer membrane</location>
        <topology evidence="5">Multi-pass membrane protein</topology>
    </subcellularLocation>
</comment>
<evidence type="ECO:0000256" key="2">
    <source>
        <dbReference type="ARBA" id="ARBA00022729"/>
    </source>
</evidence>
<dbReference type="SUPFAM" id="SSF49464">
    <property type="entry name" value="Carboxypeptidase regulatory domain-like"/>
    <property type="match status" value="1"/>
</dbReference>
<keyword evidence="5" id="KW-1134">Transmembrane beta strand</keyword>
<dbReference type="NCBIfam" id="TIGR04057">
    <property type="entry name" value="SusC_RagA_signa"/>
    <property type="match status" value="1"/>
</dbReference>
<proteinExistence type="inferred from homology"/>
<evidence type="ECO:0000256" key="1">
    <source>
        <dbReference type="ARBA" id="ARBA00022448"/>
    </source>
</evidence>
<accession>A0AA91YXY9</accession>
<dbReference type="FunFam" id="2.170.130.10:FF:000003">
    <property type="entry name" value="SusC/RagA family TonB-linked outer membrane protein"/>
    <property type="match status" value="1"/>
</dbReference>
<dbReference type="PROSITE" id="PS52016">
    <property type="entry name" value="TONB_DEPENDENT_REC_3"/>
    <property type="match status" value="1"/>
</dbReference>
<dbReference type="PANTHER" id="PTHR30069:SF29">
    <property type="entry name" value="HEMOGLOBIN AND HEMOGLOBIN-HAPTOGLOBIN-BINDING PROTEIN 1-RELATED"/>
    <property type="match status" value="1"/>
</dbReference>
<gene>
    <name evidence="9" type="ORF">CFT61_03955</name>
</gene>
<comment type="caution">
    <text evidence="9">The sequence shown here is derived from an EMBL/GenBank/DDBJ whole genome shotgun (WGS) entry which is preliminary data.</text>
</comment>
<reference evidence="9 10" key="1">
    <citation type="submission" date="2017-07" db="EMBL/GenBank/DDBJ databases">
        <title>Draft genome sequence of Prevotella copri isolated from the gut of healthy adult Indian.</title>
        <authorList>
            <person name="Das B."/>
            <person name="Bag S."/>
            <person name="Ghosh T.S."/>
        </authorList>
    </citation>
    <scope>NUCLEOTIDE SEQUENCE [LARGE SCALE GENOMIC DNA]</scope>
    <source>
        <strain evidence="9 10">Indica</strain>
    </source>
</reference>